<evidence type="ECO:0000256" key="4">
    <source>
        <dbReference type="ARBA" id="ARBA00023235"/>
    </source>
</evidence>
<dbReference type="Gene3D" id="3.10.50.40">
    <property type="match status" value="2"/>
</dbReference>
<evidence type="ECO:0000259" key="7">
    <source>
        <dbReference type="PROSITE" id="PS50059"/>
    </source>
</evidence>
<comment type="catalytic activity">
    <reaction evidence="1 5 6">
        <text>[protein]-peptidylproline (omega=180) = [protein]-peptidylproline (omega=0)</text>
        <dbReference type="Rhea" id="RHEA:16237"/>
        <dbReference type="Rhea" id="RHEA-COMP:10747"/>
        <dbReference type="Rhea" id="RHEA-COMP:10748"/>
        <dbReference type="ChEBI" id="CHEBI:83833"/>
        <dbReference type="ChEBI" id="CHEBI:83834"/>
        <dbReference type="EC" id="5.2.1.8"/>
    </reaction>
</comment>
<dbReference type="PANTHER" id="PTHR43811">
    <property type="entry name" value="FKBP-TYPE PEPTIDYL-PROLYL CIS-TRANS ISOMERASE FKPA"/>
    <property type="match status" value="1"/>
</dbReference>
<evidence type="ECO:0000256" key="6">
    <source>
        <dbReference type="RuleBase" id="RU003915"/>
    </source>
</evidence>
<dbReference type="InterPro" id="IPR001179">
    <property type="entry name" value="PPIase_FKBP_dom"/>
</dbReference>
<name>A0ABW4ZKW1_9SPHI</name>
<feature type="domain" description="PPIase FKBP-type" evidence="7">
    <location>
        <begin position="64"/>
        <end position="161"/>
    </location>
</feature>
<dbReference type="InterPro" id="IPR046357">
    <property type="entry name" value="PPIase_dom_sf"/>
</dbReference>
<keyword evidence="9" id="KW-1185">Reference proteome</keyword>
<dbReference type="Proteomes" id="UP001597387">
    <property type="component" value="Unassembled WGS sequence"/>
</dbReference>
<keyword evidence="3 5" id="KW-0697">Rotamase</keyword>
<evidence type="ECO:0000256" key="1">
    <source>
        <dbReference type="ARBA" id="ARBA00000971"/>
    </source>
</evidence>
<organism evidence="8 9">
    <name type="scientific">Paradesertivirga mongoliensis</name>
    <dbReference type="NCBI Taxonomy" id="2100740"/>
    <lineage>
        <taxon>Bacteria</taxon>
        <taxon>Pseudomonadati</taxon>
        <taxon>Bacteroidota</taxon>
        <taxon>Sphingobacteriia</taxon>
        <taxon>Sphingobacteriales</taxon>
        <taxon>Sphingobacteriaceae</taxon>
        <taxon>Paradesertivirga</taxon>
    </lineage>
</organism>
<reference evidence="9" key="1">
    <citation type="journal article" date="2019" name="Int. J. Syst. Evol. Microbiol.">
        <title>The Global Catalogue of Microorganisms (GCM) 10K type strain sequencing project: providing services to taxonomists for standard genome sequencing and annotation.</title>
        <authorList>
            <consortium name="The Broad Institute Genomics Platform"/>
            <consortium name="The Broad Institute Genome Sequencing Center for Infectious Disease"/>
            <person name="Wu L."/>
            <person name="Ma J."/>
        </authorList>
    </citation>
    <scope>NUCLEOTIDE SEQUENCE [LARGE SCALE GENOMIC DNA]</scope>
    <source>
        <strain evidence="9">KCTC 42217</strain>
    </source>
</reference>
<dbReference type="EMBL" id="JBHUHZ010000001">
    <property type="protein sequence ID" value="MFD2162181.1"/>
    <property type="molecule type" value="Genomic_DNA"/>
</dbReference>
<evidence type="ECO:0000256" key="2">
    <source>
        <dbReference type="ARBA" id="ARBA00006577"/>
    </source>
</evidence>
<keyword evidence="4 5" id="KW-0413">Isomerase</keyword>
<comment type="similarity">
    <text evidence="2 6">Belongs to the FKBP-type PPIase family.</text>
</comment>
<dbReference type="PROSITE" id="PS51257">
    <property type="entry name" value="PROKAR_LIPOPROTEIN"/>
    <property type="match status" value="1"/>
</dbReference>
<dbReference type="SUPFAM" id="SSF54534">
    <property type="entry name" value="FKBP-like"/>
    <property type="match status" value="2"/>
</dbReference>
<dbReference type="RefSeq" id="WP_255897754.1">
    <property type="nucleotide sequence ID" value="NZ_JAFMZO010000001.1"/>
</dbReference>
<evidence type="ECO:0000256" key="3">
    <source>
        <dbReference type="ARBA" id="ARBA00023110"/>
    </source>
</evidence>
<dbReference type="PROSITE" id="PS50059">
    <property type="entry name" value="FKBP_PPIASE"/>
    <property type="match status" value="2"/>
</dbReference>
<dbReference type="GO" id="GO:0003755">
    <property type="term" value="F:peptidyl-prolyl cis-trans isomerase activity"/>
    <property type="evidence" value="ECO:0007669"/>
    <property type="project" value="UniProtKB-EC"/>
</dbReference>
<comment type="caution">
    <text evidence="8">The sequence shown here is derived from an EMBL/GenBank/DDBJ whole genome shotgun (WGS) entry which is preliminary data.</text>
</comment>
<sequence length="298" mass="32571">MNLNLYKPFYLVTALLLIIVGCKKDYASIEEIDEANINAYLAQNNISAKKAPNGVYFIPGNNRGSGAEVQYTEKIPLLYTIRSLDGQYSNIDTFVNRYGAAGQFLGYLSPEGLRTAVKDSLKRGGQMRIIIPSHLAYGRDGSGPIPGNASLEYTVRMLNENDLPAYDDISIEKYKSANGLTDFSKTPEGIHFKVITPGTGSSVTVDSTISVQYIGKLFNGKVFEETSGTSQAAFTLSQTIPGWTKTLTKIKEGGKIRILIPSAYAYGINGSKDFYGNYTIPPFSCLDFEVTIKDVQGN</sequence>
<dbReference type="EC" id="5.2.1.8" evidence="6"/>
<feature type="domain" description="PPIase FKBP-type" evidence="7">
    <location>
        <begin position="206"/>
        <end position="296"/>
    </location>
</feature>
<dbReference type="PANTHER" id="PTHR43811:SF19">
    <property type="entry name" value="39 KDA FK506-BINDING NUCLEAR PROTEIN"/>
    <property type="match status" value="1"/>
</dbReference>
<proteinExistence type="inferred from homology"/>
<protein>
    <recommendedName>
        <fullName evidence="6">Peptidyl-prolyl cis-trans isomerase</fullName>
        <ecNumber evidence="6">5.2.1.8</ecNumber>
    </recommendedName>
</protein>
<gene>
    <name evidence="8" type="ORF">ACFSJU_07230</name>
</gene>
<evidence type="ECO:0000313" key="9">
    <source>
        <dbReference type="Proteomes" id="UP001597387"/>
    </source>
</evidence>
<dbReference type="Pfam" id="PF00254">
    <property type="entry name" value="FKBP_C"/>
    <property type="match status" value="2"/>
</dbReference>
<evidence type="ECO:0000256" key="5">
    <source>
        <dbReference type="PROSITE-ProRule" id="PRU00277"/>
    </source>
</evidence>
<evidence type="ECO:0000313" key="8">
    <source>
        <dbReference type="EMBL" id="MFD2162181.1"/>
    </source>
</evidence>
<accession>A0ABW4ZKW1</accession>